<dbReference type="InterPro" id="IPR028364">
    <property type="entry name" value="Ribosomal_uL1/biogenesis"/>
</dbReference>
<keyword evidence="6 10" id="KW-0694">RNA-binding</keyword>
<evidence type="ECO:0000256" key="3">
    <source>
        <dbReference type="ARBA" id="ARBA00022555"/>
    </source>
</evidence>
<dbReference type="PROSITE" id="PS01199">
    <property type="entry name" value="RIBOSOMAL_L1"/>
    <property type="match status" value="1"/>
</dbReference>
<evidence type="ECO:0000256" key="2">
    <source>
        <dbReference type="ARBA" id="ARBA00022491"/>
    </source>
</evidence>
<evidence type="ECO:0000256" key="1">
    <source>
        <dbReference type="ARBA" id="ARBA00010531"/>
    </source>
</evidence>
<comment type="subunit">
    <text evidence="10">Part of the 50S ribosomal subunit.</text>
</comment>
<sequence length="236" mass="25377">MKTASKRHQANVKTKEIGKVYSIAEAVKLLKQQQNRKFDETVELHFQLGLKLDGSEAGVRSSVGLPHGTGKKVRVICFCKGEGARGAQAAGADEVGGEELVEKVLKGWMEFDSVVAHPEMMREVSKLGRVLGPRGLMPTPKTGTVTMNVAQAIKEIKAGRAEFKSDKTGGIHVACGKLSFAEPALVENATTVLQAIVKAKPASAKGDYVRRVFMSSTQGLGLPIEVSSFLRTETEE</sequence>
<dbReference type="Proteomes" id="UP000230859">
    <property type="component" value="Unassembled WGS sequence"/>
</dbReference>
<evidence type="ECO:0000256" key="7">
    <source>
        <dbReference type="ARBA" id="ARBA00022980"/>
    </source>
</evidence>
<dbReference type="GO" id="GO:0015934">
    <property type="term" value="C:large ribosomal subunit"/>
    <property type="evidence" value="ECO:0007669"/>
    <property type="project" value="InterPro"/>
</dbReference>
<dbReference type="PANTHER" id="PTHR36427">
    <property type="entry name" value="54S RIBOSOMAL PROTEIN L1, MITOCHONDRIAL"/>
    <property type="match status" value="1"/>
</dbReference>
<keyword evidence="4 10" id="KW-0699">rRNA-binding</keyword>
<dbReference type="InterPro" id="IPR023673">
    <property type="entry name" value="Ribosomal_uL1_CS"/>
</dbReference>
<protein>
    <recommendedName>
        <fullName evidence="9 10">Large ribosomal subunit protein uL1</fullName>
    </recommendedName>
</protein>
<reference evidence="12 13" key="1">
    <citation type="submission" date="2017-09" db="EMBL/GenBank/DDBJ databases">
        <title>Depth-based differentiation of microbial function through sediment-hosted aquifers and enrichment of novel symbionts in the deep terrestrial subsurface.</title>
        <authorList>
            <person name="Probst A.J."/>
            <person name="Ladd B."/>
            <person name="Jarett J.K."/>
            <person name="Geller-Mcgrath D.E."/>
            <person name="Sieber C.M."/>
            <person name="Emerson J.B."/>
            <person name="Anantharaman K."/>
            <person name="Thomas B.C."/>
            <person name="Malmstrom R."/>
            <person name="Stieglmeier M."/>
            <person name="Klingl A."/>
            <person name="Woyke T."/>
            <person name="Ryan C.M."/>
            <person name="Banfield J.F."/>
        </authorList>
    </citation>
    <scope>NUCLEOTIDE SEQUENCE [LARGE SCALE GENOMIC DNA]</scope>
    <source>
        <strain evidence="12">CG11_big_fil_rev_8_21_14_0_20_45_26</strain>
    </source>
</reference>
<keyword evidence="7 10" id="KW-0689">Ribosomal protein</keyword>
<dbReference type="InterPro" id="IPR002143">
    <property type="entry name" value="Ribosomal_uL1"/>
</dbReference>
<keyword evidence="8 10" id="KW-0687">Ribonucleoprotein</keyword>
<accession>A0A2H0LNE5</accession>
<organism evidence="12 13">
    <name type="scientific">Candidatus Abzuiibacterium crystallinum</name>
    <dbReference type="NCBI Taxonomy" id="1974748"/>
    <lineage>
        <taxon>Bacteria</taxon>
        <taxon>Pseudomonadati</taxon>
        <taxon>Candidatus Omnitrophota</taxon>
        <taxon>Candidatus Abzuiibacterium</taxon>
    </lineage>
</organism>
<dbReference type="Gene3D" id="3.30.190.20">
    <property type="match status" value="1"/>
</dbReference>
<comment type="caution">
    <text evidence="12">The sequence shown here is derived from an EMBL/GenBank/DDBJ whole genome shotgun (WGS) entry which is preliminary data.</text>
</comment>
<dbReference type="GO" id="GO:0006417">
    <property type="term" value="P:regulation of translation"/>
    <property type="evidence" value="ECO:0007669"/>
    <property type="project" value="UniProtKB-KW"/>
</dbReference>
<evidence type="ECO:0000256" key="4">
    <source>
        <dbReference type="ARBA" id="ARBA00022730"/>
    </source>
</evidence>
<evidence type="ECO:0000256" key="6">
    <source>
        <dbReference type="ARBA" id="ARBA00022884"/>
    </source>
</evidence>
<keyword evidence="5 10" id="KW-0810">Translation regulation</keyword>
<dbReference type="HAMAP" id="MF_01318_B">
    <property type="entry name" value="Ribosomal_uL1_B"/>
    <property type="match status" value="1"/>
</dbReference>
<keyword evidence="2 10" id="KW-0678">Repressor</keyword>
<evidence type="ECO:0000256" key="11">
    <source>
        <dbReference type="RuleBase" id="RU000659"/>
    </source>
</evidence>
<dbReference type="GO" id="GO:0000049">
    <property type="term" value="F:tRNA binding"/>
    <property type="evidence" value="ECO:0007669"/>
    <property type="project" value="UniProtKB-KW"/>
</dbReference>
<comment type="similarity">
    <text evidence="1 10 11">Belongs to the universal ribosomal protein uL1 family.</text>
</comment>
<dbReference type="PIRSF" id="PIRSF002155">
    <property type="entry name" value="Ribosomal_L1"/>
    <property type="match status" value="1"/>
</dbReference>
<dbReference type="InterPro" id="IPR023674">
    <property type="entry name" value="Ribosomal_uL1-like"/>
</dbReference>
<dbReference type="GO" id="GO:0006412">
    <property type="term" value="P:translation"/>
    <property type="evidence" value="ECO:0007669"/>
    <property type="project" value="UniProtKB-UniRule"/>
</dbReference>
<dbReference type="NCBIfam" id="TIGR01169">
    <property type="entry name" value="rplA_bact"/>
    <property type="match status" value="1"/>
</dbReference>
<comment type="function">
    <text evidence="10">Binds directly to 23S rRNA. The L1 stalk is quite mobile in the ribosome, and is involved in E site tRNA release.</text>
</comment>
<gene>
    <name evidence="10" type="primary">rplA</name>
    <name evidence="12" type="ORF">COV74_06985</name>
</gene>
<keyword evidence="3 10" id="KW-0820">tRNA-binding</keyword>
<comment type="function">
    <text evidence="10">Protein L1 is also a translational repressor protein, it controls the translation of the L11 operon by binding to its mRNA.</text>
</comment>
<proteinExistence type="inferred from homology"/>
<dbReference type="PANTHER" id="PTHR36427:SF3">
    <property type="entry name" value="LARGE RIBOSOMAL SUBUNIT PROTEIN UL1M"/>
    <property type="match status" value="1"/>
</dbReference>
<dbReference type="GO" id="GO:0003735">
    <property type="term" value="F:structural constituent of ribosome"/>
    <property type="evidence" value="ECO:0007669"/>
    <property type="project" value="InterPro"/>
</dbReference>
<name>A0A2H0LNE5_9BACT</name>
<dbReference type="AlphaFoldDB" id="A0A2H0LNE5"/>
<evidence type="ECO:0000256" key="5">
    <source>
        <dbReference type="ARBA" id="ARBA00022845"/>
    </source>
</evidence>
<evidence type="ECO:0000256" key="10">
    <source>
        <dbReference type="HAMAP-Rule" id="MF_01318"/>
    </source>
</evidence>
<dbReference type="EMBL" id="PCVY01000058">
    <property type="protein sequence ID" value="PIQ85907.1"/>
    <property type="molecule type" value="Genomic_DNA"/>
</dbReference>
<evidence type="ECO:0000256" key="9">
    <source>
        <dbReference type="ARBA" id="ARBA00035241"/>
    </source>
</evidence>
<evidence type="ECO:0000256" key="8">
    <source>
        <dbReference type="ARBA" id="ARBA00023274"/>
    </source>
</evidence>
<dbReference type="SUPFAM" id="SSF56808">
    <property type="entry name" value="Ribosomal protein L1"/>
    <property type="match status" value="1"/>
</dbReference>
<dbReference type="InterPro" id="IPR005878">
    <property type="entry name" value="Ribosom_uL1_bac-type"/>
</dbReference>
<evidence type="ECO:0000313" key="12">
    <source>
        <dbReference type="EMBL" id="PIQ85907.1"/>
    </source>
</evidence>
<dbReference type="GO" id="GO:0019843">
    <property type="term" value="F:rRNA binding"/>
    <property type="evidence" value="ECO:0007669"/>
    <property type="project" value="UniProtKB-UniRule"/>
</dbReference>
<dbReference type="InterPro" id="IPR016095">
    <property type="entry name" value="Ribosomal_uL1_3-a/b-sand"/>
</dbReference>
<dbReference type="FunFam" id="3.40.50.790:FF:000001">
    <property type="entry name" value="50S ribosomal protein L1"/>
    <property type="match status" value="1"/>
</dbReference>
<evidence type="ECO:0000313" key="13">
    <source>
        <dbReference type="Proteomes" id="UP000230859"/>
    </source>
</evidence>
<dbReference type="Gene3D" id="3.40.50.790">
    <property type="match status" value="1"/>
</dbReference>
<dbReference type="Pfam" id="PF00687">
    <property type="entry name" value="Ribosomal_L1"/>
    <property type="match status" value="1"/>
</dbReference>
<dbReference type="CDD" id="cd00403">
    <property type="entry name" value="Ribosomal_L1"/>
    <property type="match status" value="1"/>
</dbReference>